<dbReference type="GO" id="GO:0008270">
    <property type="term" value="F:zinc ion binding"/>
    <property type="evidence" value="ECO:0007669"/>
    <property type="project" value="UniProtKB-UniRule"/>
</dbReference>
<comment type="catalytic activity">
    <reaction evidence="11 12">
        <text>ATP + H2O = ADP + phosphate + H(+)</text>
        <dbReference type="Rhea" id="RHEA:13065"/>
        <dbReference type="ChEBI" id="CHEBI:15377"/>
        <dbReference type="ChEBI" id="CHEBI:15378"/>
        <dbReference type="ChEBI" id="CHEBI:30616"/>
        <dbReference type="ChEBI" id="CHEBI:43474"/>
        <dbReference type="ChEBI" id="CHEBI:456216"/>
        <dbReference type="EC" id="5.6.2.4"/>
    </reaction>
</comment>
<dbReference type="InterPro" id="IPR011545">
    <property type="entry name" value="DEAD/DEAH_box_helicase_dom"/>
</dbReference>
<comment type="function">
    <text evidence="12">Initiates the restart of stalled replication forks, which reloads the replicative helicase on sites other than the origin of replication. Recognizes and binds to abandoned replication forks and remodels them to uncover a helicase loading site. Promotes assembly of the primosome at these replication forks.</text>
</comment>
<dbReference type="Pfam" id="PF18319">
    <property type="entry name" value="Zn_ribbon_PriA"/>
    <property type="match status" value="1"/>
</dbReference>
<dbReference type="AlphaFoldDB" id="A0AAW7Z4T9"/>
<keyword evidence="3 12" id="KW-0479">Metal-binding</keyword>
<dbReference type="GO" id="GO:0006302">
    <property type="term" value="P:double-strand break repair"/>
    <property type="evidence" value="ECO:0007669"/>
    <property type="project" value="InterPro"/>
</dbReference>
<keyword evidence="7 12" id="KW-0862">Zinc</keyword>
<feature type="domain" description="Helicase ATP-binding" evidence="13">
    <location>
        <begin position="217"/>
        <end position="373"/>
    </location>
</feature>
<evidence type="ECO:0000256" key="3">
    <source>
        <dbReference type="ARBA" id="ARBA00022723"/>
    </source>
</evidence>
<dbReference type="CDD" id="cd17929">
    <property type="entry name" value="DEXHc_priA"/>
    <property type="match status" value="1"/>
</dbReference>
<proteinExistence type="inferred from homology"/>
<feature type="binding site" evidence="12">
    <location>
        <position position="435"/>
    </location>
    <ligand>
        <name>Zn(2+)</name>
        <dbReference type="ChEBI" id="CHEBI:29105"/>
        <label>1</label>
    </ligand>
</feature>
<dbReference type="Pfam" id="PF00271">
    <property type="entry name" value="Helicase_C"/>
    <property type="match status" value="1"/>
</dbReference>
<dbReference type="Proteomes" id="UP001170717">
    <property type="component" value="Unassembled WGS sequence"/>
</dbReference>
<evidence type="ECO:0000313" key="15">
    <source>
        <dbReference type="Proteomes" id="UP001170717"/>
    </source>
</evidence>
<dbReference type="InterPro" id="IPR014001">
    <property type="entry name" value="Helicase_ATP-bd"/>
</dbReference>
<comment type="cofactor">
    <cofactor evidence="12">
        <name>Zn(2+)</name>
        <dbReference type="ChEBI" id="CHEBI:29105"/>
    </cofactor>
    <text evidence="12">Binds 2 zinc ions per subunit.</text>
</comment>
<feature type="binding site" evidence="12">
    <location>
        <position position="444"/>
    </location>
    <ligand>
        <name>Zn(2+)</name>
        <dbReference type="ChEBI" id="CHEBI:29105"/>
        <label>2</label>
    </ligand>
</feature>
<keyword evidence="4 12" id="KW-0547">Nucleotide-binding</keyword>
<evidence type="ECO:0000256" key="11">
    <source>
        <dbReference type="ARBA" id="ARBA00048988"/>
    </source>
</evidence>
<keyword evidence="9 12" id="KW-0238">DNA-binding</keyword>
<feature type="binding site" evidence="12">
    <location>
        <position position="475"/>
    </location>
    <ligand>
        <name>Zn(2+)</name>
        <dbReference type="ChEBI" id="CHEBI:29105"/>
        <label>1</label>
    </ligand>
</feature>
<dbReference type="InterPro" id="IPR042115">
    <property type="entry name" value="PriA_3primeBD_sf"/>
</dbReference>
<feature type="binding site" evidence="12">
    <location>
        <position position="432"/>
    </location>
    <ligand>
        <name>Zn(2+)</name>
        <dbReference type="ChEBI" id="CHEBI:29105"/>
        <label>1</label>
    </ligand>
</feature>
<dbReference type="GO" id="GO:0016787">
    <property type="term" value="F:hydrolase activity"/>
    <property type="evidence" value="ECO:0007669"/>
    <property type="project" value="UniProtKB-KW"/>
</dbReference>
<dbReference type="GO" id="GO:0005524">
    <property type="term" value="F:ATP binding"/>
    <property type="evidence" value="ECO:0007669"/>
    <property type="project" value="UniProtKB-UniRule"/>
</dbReference>
<dbReference type="EMBL" id="JAUOQI010000012">
    <property type="protein sequence ID" value="MDO6578750.1"/>
    <property type="molecule type" value="Genomic_DNA"/>
</dbReference>
<dbReference type="InterPro" id="IPR041222">
    <property type="entry name" value="PriA_3primeBD"/>
</dbReference>
<evidence type="ECO:0000256" key="6">
    <source>
        <dbReference type="ARBA" id="ARBA00022806"/>
    </source>
</evidence>
<evidence type="ECO:0000313" key="14">
    <source>
        <dbReference type="EMBL" id="MDO6578750.1"/>
    </source>
</evidence>
<dbReference type="FunFam" id="3.40.1440.60:FF:000001">
    <property type="entry name" value="Primosomal protein N"/>
    <property type="match status" value="1"/>
</dbReference>
<dbReference type="GO" id="GO:1990077">
    <property type="term" value="C:primosome complex"/>
    <property type="evidence" value="ECO:0007669"/>
    <property type="project" value="UniProtKB-UniRule"/>
</dbReference>
<dbReference type="FunFam" id="3.40.50.300:FF:000489">
    <property type="entry name" value="Primosome assembly protein PriA"/>
    <property type="match status" value="1"/>
</dbReference>
<dbReference type="InterPro" id="IPR001650">
    <property type="entry name" value="Helicase_C-like"/>
</dbReference>
<dbReference type="PANTHER" id="PTHR30580:SF0">
    <property type="entry name" value="PRIMOSOMAL PROTEIN N"/>
    <property type="match status" value="1"/>
</dbReference>
<keyword evidence="1 12" id="KW-0639">Primosome</keyword>
<comment type="catalytic activity">
    <reaction evidence="12">
        <text>Couples ATP hydrolysis with the unwinding of duplex DNA by translocating in the 3'-5' direction.</text>
        <dbReference type="EC" id="5.6.2.4"/>
    </reaction>
</comment>
<name>A0AAW7Z4T9_9ALTE</name>
<dbReference type="InterPro" id="IPR027417">
    <property type="entry name" value="P-loop_NTPase"/>
</dbReference>
<evidence type="ECO:0000256" key="8">
    <source>
        <dbReference type="ARBA" id="ARBA00022840"/>
    </source>
</evidence>
<dbReference type="Pfam" id="PF18074">
    <property type="entry name" value="PriA_C"/>
    <property type="match status" value="1"/>
</dbReference>
<dbReference type="CDD" id="cd18804">
    <property type="entry name" value="SF2_C_priA"/>
    <property type="match status" value="1"/>
</dbReference>
<feature type="binding site" evidence="12">
    <location>
        <position position="459"/>
    </location>
    <ligand>
        <name>Zn(2+)</name>
        <dbReference type="ChEBI" id="CHEBI:29105"/>
        <label>2</label>
    </ligand>
</feature>
<keyword evidence="5 12" id="KW-0378">Hydrolase</keyword>
<evidence type="ECO:0000256" key="5">
    <source>
        <dbReference type="ARBA" id="ARBA00022801"/>
    </source>
</evidence>
<dbReference type="InterPro" id="IPR040498">
    <property type="entry name" value="PriA_CRR"/>
</dbReference>
<keyword evidence="10 12" id="KW-0413">Isomerase</keyword>
<dbReference type="Pfam" id="PF17764">
    <property type="entry name" value="PriA_3primeBD"/>
    <property type="match status" value="1"/>
</dbReference>
<feature type="binding site" evidence="12">
    <location>
        <position position="462"/>
    </location>
    <ligand>
        <name>Zn(2+)</name>
        <dbReference type="ChEBI" id="CHEBI:29105"/>
        <label>2</label>
    </ligand>
</feature>
<dbReference type="GO" id="GO:0006269">
    <property type="term" value="P:DNA replication, synthesis of primer"/>
    <property type="evidence" value="ECO:0007669"/>
    <property type="project" value="UniProtKB-KW"/>
</dbReference>
<evidence type="ECO:0000256" key="7">
    <source>
        <dbReference type="ARBA" id="ARBA00022833"/>
    </source>
</evidence>
<evidence type="ECO:0000256" key="2">
    <source>
        <dbReference type="ARBA" id="ARBA00022705"/>
    </source>
</evidence>
<evidence type="ECO:0000256" key="4">
    <source>
        <dbReference type="ARBA" id="ARBA00022741"/>
    </source>
</evidence>
<evidence type="ECO:0000256" key="10">
    <source>
        <dbReference type="ARBA" id="ARBA00023235"/>
    </source>
</evidence>
<comment type="similarity">
    <text evidence="12">Belongs to the helicase family. PriA subfamily.</text>
</comment>
<comment type="subunit">
    <text evidence="12">Component of the replication restart primosome.</text>
</comment>
<dbReference type="Gene3D" id="3.40.50.300">
    <property type="entry name" value="P-loop containing nucleotide triphosphate hydrolases"/>
    <property type="match status" value="2"/>
</dbReference>
<feature type="binding site" evidence="12">
    <location>
        <position position="441"/>
    </location>
    <ligand>
        <name>Zn(2+)</name>
        <dbReference type="ChEBI" id="CHEBI:29105"/>
        <label>2</label>
    </ligand>
</feature>
<organism evidence="14 15">
    <name type="scientific">Alteromonas stellipolaris</name>
    <dbReference type="NCBI Taxonomy" id="233316"/>
    <lineage>
        <taxon>Bacteria</taxon>
        <taxon>Pseudomonadati</taxon>
        <taxon>Pseudomonadota</taxon>
        <taxon>Gammaproteobacteria</taxon>
        <taxon>Alteromonadales</taxon>
        <taxon>Alteromonadaceae</taxon>
        <taxon>Alteromonas/Salinimonas group</taxon>
        <taxon>Alteromonas</taxon>
    </lineage>
</organism>
<dbReference type="NCBIfam" id="NF004067">
    <property type="entry name" value="PRK05580.1-4"/>
    <property type="match status" value="1"/>
</dbReference>
<dbReference type="GO" id="GO:0043138">
    <property type="term" value="F:3'-5' DNA helicase activity"/>
    <property type="evidence" value="ECO:0007669"/>
    <property type="project" value="UniProtKB-EC"/>
</dbReference>
<keyword evidence="2 12" id="KW-0235">DNA replication</keyword>
<dbReference type="GO" id="GO:0006310">
    <property type="term" value="P:DNA recombination"/>
    <property type="evidence" value="ECO:0007669"/>
    <property type="project" value="InterPro"/>
</dbReference>
<dbReference type="GO" id="GO:0006270">
    <property type="term" value="P:DNA replication initiation"/>
    <property type="evidence" value="ECO:0007669"/>
    <property type="project" value="TreeGrafter"/>
</dbReference>
<dbReference type="NCBIfam" id="TIGR00595">
    <property type="entry name" value="priA"/>
    <property type="match status" value="1"/>
</dbReference>
<evidence type="ECO:0000256" key="1">
    <source>
        <dbReference type="ARBA" id="ARBA00022515"/>
    </source>
</evidence>
<dbReference type="Pfam" id="PF00270">
    <property type="entry name" value="DEAD"/>
    <property type="match status" value="1"/>
</dbReference>
<sequence>MVFIQVAVPVPLRQLFTYSHTDTLQPGVRVKVPFGPRQLVGIVVESGIDIDDTSKIKTIIEVVDSVPVIDESLRKMAHWLWQYYHHAPGEVIHAMLPVPLRKGEPATPSPAQYIQVTPEGADTDVNSLSRAPKQMACLDAVQTTSLIASEARKTFSPAVVKALLDKALIELVEITPELTAQAWLDTFDIGEKPVPDKEQGVAIAALNQQHGTFAISLLEGVTGSGKTEVYLQSIEPLLKAGKQVLILVPEIGLTPQTVSRFEKRFNIPVGVLHSQLTDAARLSVWQRSRAGELGIIIGTRSAIFTPLKNPGMIIVDEEHDESFKQQDGLRYHARDLAAMRAKEHSIPLLLGSATPALETLNNALNGRFAHLQLTRRAAGAQSTKQYLLDARDQPIHYGISEGLLTIMRQHVNAGNQILVFVNRRGYAPALLCHYCGTTAMCKRCDRPYTVHKGQNRLQCHHCGATRSMPKECEACHSHEMVTAGTGTEQVEEGLMKLFPDAKHVRIDSDTVRGKDKLHQTLDAINRQEHQILVGTQILSKGHHFPHVTLVVVLDCDGALFSADFRAPEKLAQLVTQLAGRAGRASKPGEMWLQTHNPHHPLLQDLVNNGYAHFARHALMERKASALPPYISQFVIRAEATESSSAYAFLQQARGVLLNSNTANANPTGLVPQMTGPFPCLIEKRQGRFRFMLVCSHEKRAPLHNALRLALPYLQGLPQAAKVRWSVDIDPTDFS</sequence>
<dbReference type="RefSeq" id="WP_061997973.1">
    <property type="nucleotide sequence ID" value="NZ_JAUOQI010000012.1"/>
</dbReference>
<dbReference type="InterPro" id="IPR041236">
    <property type="entry name" value="PriA_C"/>
</dbReference>
<evidence type="ECO:0000256" key="12">
    <source>
        <dbReference type="HAMAP-Rule" id="MF_00983"/>
    </source>
</evidence>
<dbReference type="Gene3D" id="3.40.1440.60">
    <property type="entry name" value="PriA, 3(prime) DNA-binding domain"/>
    <property type="match status" value="1"/>
</dbReference>
<protein>
    <recommendedName>
        <fullName evidence="12">Replication restart protein PriA</fullName>
    </recommendedName>
    <alternativeName>
        <fullName evidence="12">ATP-dependent DNA helicase PriA</fullName>
        <ecNumber evidence="12">5.6.2.4</ecNumber>
    </alternativeName>
    <alternativeName>
        <fullName evidence="12">DNA 3'-5' helicase PriA</fullName>
    </alternativeName>
</protein>
<dbReference type="EC" id="5.6.2.4" evidence="12"/>
<evidence type="ECO:0000256" key="9">
    <source>
        <dbReference type="ARBA" id="ARBA00023125"/>
    </source>
</evidence>
<dbReference type="NCBIfam" id="NF004065">
    <property type="entry name" value="PRK05580.1-1"/>
    <property type="match status" value="1"/>
</dbReference>
<feature type="binding site" evidence="12">
    <location>
        <position position="472"/>
    </location>
    <ligand>
        <name>Zn(2+)</name>
        <dbReference type="ChEBI" id="CHEBI:29105"/>
        <label>1</label>
    </ligand>
</feature>
<reference evidence="14" key="1">
    <citation type="submission" date="2023-07" db="EMBL/GenBank/DDBJ databases">
        <title>Genome content predicts the carbon catabolic preferences of heterotrophic bacteria.</title>
        <authorList>
            <person name="Gralka M."/>
        </authorList>
    </citation>
    <scope>NUCLEOTIDE SEQUENCE</scope>
    <source>
        <strain evidence="14">F2M12</strain>
    </source>
</reference>
<dbReference type="InterPro" id="IPR005259">
    <property type="entry name" value="PriA"/>
</dbReference>
<dbReference type="SMART" id="SM00490">
    <property type="entry name" value="HELICc"/>
    <property type="match status" value="1"/>
</dbReference>
<dbReference type="PANTHER" id="PTHR30580">
    <property type="entry name" value="PRIMOSOMAL PROTEIN N"/>
    <property type="match status" value="1"/>
</dbReference>
<dbReference type="SMART" id="SM00487">
    <property type="entry name" value="DEXDc"/>
    <property type="match status" value="1"/>
</dbReference>
<keyword evidence="6 12" id="KW-0347">Helicase</keyword>
<accession>A0AAW7Z4T9</accession>
<dbReference type="HAMAP" id="MF_00983">
    <property type="entry name" value="PriA"/>
    <property type="match status" value="1"/>
</dbReference>
<gene>
    <name evidence="12 14" type="primary">priA</name>
    <name evidence="14" type="ORF">Q4527_15200</name>
</gene>
<dbReference type="GO" id="GO:0003677">
    <property type="term" value="F:DNA binding"/>
    <property type="evidence" value="ECO:0007669"/>
    <property type="project" value="UniProtKB-UniRule"/>
</dbReference>
<keyword evidence="8 12" id="KW-0067">ATP-binding</keyword>
<dbReference type="SUPFAM" id="SSF52540">
    <property type="entry name" value="P-loop containing nucleoside triphosphate hydrolases"/>
    <property type="match status" value="1"/>
</dbReference>
<dbReference type="PROSITE" id="PS51192">
    <property type="entry name" value="HELICASE_ATP_BIND_1"/>
    <property type="match status" value="1"/>
</dbReference>
<comment type="caution">
    <text evidence="14">The sequence shown here is derived from an EMBL/GenBank/DDBJ whole genome shotgun (WGS) entry which is preliminary data.</text>
</comment>
<evidence type="ECO:0000259" key="13">
    <source>
        <dbReference type="PROSITE" id="PS51192"/>
    </source>
</evidence>